<organism evidence="2 3">
    <name type="scientific">Streptococcus pneumoniae</name>
    <dbReference type="NCBI Taxonomy" id="1313"/>
    <lineage>
        <taxon>Bacteria</taxon>
        <taxon>Bacillati</taxon>
        <taxon>Bacillota</taxon>
        <taxon>Bacilli</taxon>
        <taxon>Lactobacillales</taxon>
        <taxon>Streptococcaceae</taxon>
        <taxon>Streptococcus</taxon>
    </lineage>
</organism>
<evidence type="ECO:0000259" key="1">
    <source>
        <dbReference type="Pfam" id="PF17676"/>
    </source>
</evidence>
<comment type="caution">
    <text evidence="2">The sequence shown here is derived from an EMBL/GenBank/DDBJ whole genome shotgun (WGS) entry which is preliminary data.</text>
</comment>
<evidence type="ECO:0000313" key="2">
    <source>
        <dbReference type="EMBL" id="MTV77965.1"/>
    </source>
</evidence>
<feature type="domain" description="LD-carboxypeptidase C-terminal" evidence="1">
    <location>
        <begin position="4"/>
        <end position="38"/>
    </location>
</feature>
<protein>
    <submittedName>
        <fullName evidence="2">LD-carboxypeptidase</fullName>
    </submittedName>
</protein>
<dbReference type="InterPro" id="IPR027461">
    <property type="entry name" value="Carboxypeptidase_A_C_sf"/>
</dbReference>
<reference evidence="2" key="1">
    <citation type="submission" date="2019-11" db="EMBL/GenBank/DDBJ databases">
        <title>Growth characteristics of pneumococcus vary with the chemical composition of the capsule and with environmental conditions.</title>
        <authorList>
            <person name="Tothpal A."/>
            <person name="Desobry K."/>
            <person name="Joshi S."/>
            <person name="Wyllie A.L."/>
            <person name="Weinberger D.M."/>
        </authorList>
    </citation>
    <scope>NUCLEOTIDE SEQUENCE</scope>
    <source>
        <strain evidence="2">Pnumococcus10A</strain>
    </source>
</reference>
<evidence type="ECO:0000313" key="3">
    <source>
        <dbReference type="Proteomes" id="UP000729182"/>
    </source>
</evidence>
<name>A0AAW9W7T1_STREE</name>
<dbReference type="Proteomes" id="UP000729182">
    <property type="component" value="Unassembled WGS sequence"/>
</dbReference>
<dbReference type="Pfam" id="PF17676">
    <property type="entry name" value="Peptidase_S66C"/>
    <property type="match status" value="1"/>
</dbReference>
<dbReference type="EMBL" id="WNHN01000261">
    <property type="protein sequence ID" value="MTV77965.1"/>
    <property type="molecule type" value="Genomic_DNA"/>
</dbReference>
<sequence>YKEALLDIIDSNIPIVYNLNVGHATPRAIVPFGVHAHVDAQEQIIRFDYNKK</sequence>
<proteinExistence type="predicted"/>
<feature type="non-terminal residue" evidence="2">
    <location>
        <position position="1"/>
    </location>
</feature>
<dbReference type="Gene3D" id="3.50.30.60">
    <property type="entry name" value="LD-carboxypeptidase A C-terminal domain-like"/>
    <property type="match status" value="1"/>
</dbReference>
<dbReference type="AlphaFoldDB" id="A0AAW9W7T1"/>
<dbReference type="InterPro" id="IPR040921">
    <property type="entry name" value="Peptidase_S66C"/>
</dbReference>
<accession>A0AAW9W7T1</accession>
<gene>
    <name evidence="2" type="ORF">GM535_12105</name>
</gene>
<dbReference type="SUPFAM" id="SSF141986">
    <property type="entry name" value="LD-carboxypeptidase A C-terminal domain-like"/>
    <property type="match status" value="1"/>
</dbReference>